<name>X1U1W2_9ZZZZ</name>
<gene>
    <name evidence="1" type="ORF">S12H4_34813</name>
</gene>
<proteinExistence type="predicted"/>
<sequence>MNTVLATKIQQHIANARYFIGQAWTALEATDEAPTNLAAQMYGQYLQLADLQDVVNTLSKQEEPK</sequence>
<accession>X1U1W2</accession>
<comment type="caution">
    <text evidence="1">The sequence shown here is derived from an EMBL/GenBank/DDBJ whole genome shotgun (WGS) entry which is preliminary data.</text>
</comment>
<organism evidence="1">
    <name type="scientific">marine sediment metagenome</name>
    <dbReference type="NCBI Taxonomy" id="412755"/>
    <lineage>
        <taxon>unclassified sequences</taxon>
        <taxon>metagenomes</taxon>
        <taxon>ecological metagenomes</taxon>
    </lineage>
</organism>
<dbReference type="AlphaFoldDB" id="X1U1W2"/>
<protein>
    <submittedName>
        <fullName evidence="1">Uncharacterized protein</fullName>
    </submittedName>
</protein>
<evidence type="ECO:0000313" key="1">
    <source>
        <dbReference type="EMBL" id="GAI93830.1"/>
    </source>
</evidence>
<dbReference type="EMBL" id="BARW01020626">
    <property type="protein sequence ID" value="GAI93830.1"/>
    <property type="molecule type" value="Genomic_DNA"/>
</dbReference>
<reference evidence="1" key="1">
    <citation type="journal article" date="2014" name="Front. Microbiol.">
        <title>High frequency of phylogenetically diverse reductive dehalogenase-homologous genes in deep subseafloor sedimentary metagenomes.</title>
        <authorList>
            <person name="Kawai M."/>
            <person name="Futagami T."/>
            <person name="Toyoda A."/>
            <person name="Takaki Y."/>
            <person name="Nishi S."/>
            <person name="Hori S."/>
            <person name="Arai W."/>
            <person name="Tsubouchi T."/>
            <person name="Morono Y."/>
            <person name="Uchiyama I."/>
            <person name="Ito T."/>
            <person name="Fujiyama A."/>
            <person name="Inagaki F."/>
            <person name="Takami H."/>
        </authorList>
    </citation>
    <scope>NUCLEOTIDE SEQUENCE</scope>
    <source>
        <strain evidence="1">Expedition CK06-06</strain>
    </source>
</reference>